<dbReference type="AlphaFoldDB" id="A0A4Y2BMN5"/>
<sequence length="102" mass="11206">MDSSDPFPSLRVVGDMNDRPFISLRRVPLMTTRSTAFSPLSKQQPAEICPTSIEIAWPVTAGLGVRVLISLGQTPSRWYSMQLQLLPPGANFQHTAIPLQAT</sequence>
<keyword evidence="2" id="KW-1185">Reference proteome</keyword>
<reference evidence="1 2" key="1">
    <citation type="journal article" date="2019" name="Sci. Rep.">
        <title>Orb-weaving spider Araneus ventricosus genome elucidates the spidroin gene catalogue.</title>
        <authorList>
            <person name="Kono N."/>
            <person name="Nakamura H."/>
            <person name="Ohtoshi R."/>
            <person name="Moran D.A.P."/>
            <person name="Shinohara A."/>
            <person name="Yoshida Y."/>
            <person name="Fujiwara M."/>
            <person name="Mori M."/>
            <person name="Tomita M."/>
            <person name="Arakawa K."/>
        </authorList>
    </citation>
    <scope>NUCLEOTIDE SEQUENCE [LARGE SCALE GENOMIC DNA]</scope>
</reference>
<dbReference type="Proteomes" id="UP000499080">
    <property type="component" value="Unassembled WGS sequence"/>
</dbReference>
<comment type="caution">
    <text evidence="1">The sequence shown here is derived from an EMBL/GenBank/DDBJ whole genome shotgun (WGS) entry which is preliminary data.</text>
</comment>
<name>A0A4Y2BMN5_ARAVE</name>
<evidence type="ECO:0000313" key="1">
    <source>
        <dbReference type="EMBL" id="GBL93460.1"/>
    </source>
</evidence>
<accession>A0A4Y2BMN5</accession>
<gene>
    <name evidence="1" type="ORF">AVEN_59664_1</name>
</gene>
<proteinExistence type="predicted"/>
<dbReference type="EMBL" id="BGPR01000094">
    <property type="protein sequence ID" value="GBL93460.1"/>
    <property type="molecule type" value="Genomic_DNA"/>
</dbReference>
<organism evidence="1 2">
    <name type="scientific">Araneus ventricosus</name>
    <name type="common">Orbweaver spider</name>
    <name type="synonym">Epeira ventricosa</name>
    <dbReference type="NCBI Taxonomy" id="182803"/>
    <lineage>
        <taxon>Eukaryota</taxon>
        <taxon>Metazoa</taxon>
        <taxon>Ecdysozoa</taxon>
        <taxon>Arthropoda</taxon>
        <taxon>Chelicerata</taxon>
        <taxon>Arachnida</taxon>
        <taxon>Araneae</taxon>
        <taxon>Araneomorphae</taxon>
        <taxon>Entelegynae</taxon>
        <taxon>Araneoidea</taxon>
        <taxon>Araneidae</taxon>
        <taxon>Araneus</taxon>
    </lineage>
</organism>
<evidence type="ECO:0000313" key="2">
    <source>
        <dbReference type="Proteomes" id="UP000499080"/>
    </source>
</evidence>
<protein>
    <submittedName>
        <fullName evidence="1">Uncharacterized protein</fullName>
    </submittedName>
</protein>